<comment type="caution">
    <text evidence="8">The sequence shown here is derived from an EMBL/GenBank/DDBJ whole genome shotgun (WGS) entry which is preliminary data.</text>
</comment>
<keyword evidence="4" id="KW-0862">Zinc</keyword>
<dbReference type="PROSITE" id="PS50157">
    <property type="entry name" value="ZINC_FINGER_C2H2_2"/>
    <property type="match status" value="2"/>
</dbReference>
<evidence type="ECO:0000256" key="5">
    <source>
        <dbReference type="PROSITE-ProRule" id="PRU00042"/>
    </source>
</evidence>
<feature type="compositionally biased region" description="Low complexity" evidence="6">
    <location>
        <begin position="93"/>
        <end position="118"/>
    </location>
</feature>
<dbReference type="GO" id="GO:0031519">
    <property type="term" value="C:PcG protein complex"/>
    <property type="evidence" value="ECO:0007669"/>
    <property type="project" value="TreeGrafter"/>
</dbReference>
<dbReference type="PROSITE" id="PS00028">
    <property type="entry name" value="ZINC_FINGER_C2H2_1"/>
    <property type="match status" value="1"/>
</dbReference>
<gene>
    <name evidence="8" type="ORF">R3P38DRAFT_2614432</name>
</gene>
<feature type="compositionally biased region" description="Polar residues" evidence="6">
    <location>
        <begin position="151"/>
        <end position="166"/>
    </location>
</feature>
<dbReference type="SMART" id="SM00355">
    <property type="entry name" value="ZnF_C2H2"/>
    <property type="match status" value="2"/>
</dbReference>
<dbReference type="InterPro" id="IPR036236">
    <property type="entry name" value="Znf_C2H2_sf"/>
</dbReference>
<feature type="domain" description="C2H2-type" evidence="7">
    <location>
        <begin position="24"/>
        <end position="51"/>
    </location>
</feature>
<evidence type="ECO:0000313" key="9">
    <source>
        <dbReference type="Proteomes" id="UP001362999"/>
    </source>
</evidence>
<evidence type="ECO:0000313" key="8">
    <source>
        <dbReference type="EMBL" id="KAK7039825.1"/>
    </source>
</evidence>
<reference evidence="8 9" key="1">
    <citation type="journal article" date="2024" name="J Genomics">
        <title>Draft genome sequencing and assembly of Favolaschia claudopus CIRM-BRFM 2984 isolated from oak limbs.</title>
        <authorList>
            <person name="Navarro D."/>
            <person name="Drula E."/>
            <person name="Chaduli D."/>
            <person name="Cazenave R."/>
            <person name="Ahrendt S."/>
            <person name="Wang J."/>
            <person name="Lipzen A."/>
            <person name="Daum C."/>
            <person name="Barry K."/>
            <person name="Grigoriev I.V."/>
            <person name="Favel A."/>
            <person name="Rosso M.N."/>
            <person name="Martin F."/>
        </authorList>
    </citation>
    <scope>NUCLEOTIDE SEQUENCE [LARGE SCALE GENOMIC DNA]</scope>
    <source>
        <strain evidence="8 9">CIRM-BRFM 2984</strain>
    </source>
</reference>
<dbReference type="AlphaFoldDB" id="A0AAW0CLW4"/>
<feature type="compositionally biased region" description="Low complexity" evidence="6">
    <location>
        <begin position="135"/>
        <end position="149"/>
    </location>
</feature>
<protein>
    <recommendedName>
        <fullName evidence="7">C2H2-type domain-containing protein</fullName>
    </recommendedName>
</protein>
<feature type="region of interest" description="Disordered" evidence="6">
    <location>
        <begin position="70"/>
        <end position="181"/>
    </location>
</feature>
<name>A0AAW0CLW4_9AGAR</name>
<dbReference type="GO" id="GO:0005667">
    <property type="term" value="C:transcription regulator complex"/>
    <property type="evidence" value="ECO:0007669"/>
    <property type="project" value="TreeGrafter"/>
</dbReference>
<dbReference type="GO" id="GO:0000978">
    <property type="term" value="F:RNA polymerase II cis-regulatory region sequence-specific DNA binding"/>
    <property type="evidence" value="ECO:0007669"/>
    <property type="project" value="TreeGrafter"/>
</dbReference>
<keyword evidence="1" id="KW-0479">Metal-binding</keyword>
<dbReference type="Gene3D" id="3.30.160.60">
    <property type="entry name" value="Classic Zinc Finger"/>
    <property type="match status" value="2"/>
</dbReference>
<evidence type="ECO:0000256" key="2">
    <source>
        <dbReference type="ARBA" id="ARBA00022737"/>
    </source>
</evidence>
<sequence>MPTSNNLNAHLDFSGAPEAKKRQHICSYCDQVCSTSSHLARHRRIHSGVKEFVCDFPGCEKRSTRLDNLRSHQKVHANQPRSPTAGGYAKTKSPSSSSAYPSPMSSPSSPTSVSFSPSPEIPYTPSPRPNFHYGSSLNANIINSPAASAYPQPNNTSSLALTQYPNSLAEGPPYLHSGPDH</sequence>
<dbReference type="PANTHER" id="PTHR14003">
    <property type="entry name" value="TRANSCRIPTIONAL REPRESSOR PROTEIN YY"/>
    <property type="match status" value="1"/>
</dbReference>
<proteinExistence type="predicted"/>
<dbReference type="GO" id="GO:0000981">
    <property type="term" value="F:DNA-binding transcription factor activity, RNA polymerase II-specific"/>
    <property type="evidence" value="ECO:0007669"/>
    <property type="project" value="TreeGrafter"/>
</dbReference>
<accession>A0AAW0CLW4</accession>
<evidence type="ECO:0000256" key="4">
    <source>
        <dbReference type="ARBA" id="ARBA00022833"/>
    </source>
</evidence>
<evidence type="ECO:0000256" key="1">
    <source>
        <dbReference type="ARBA" id="ARBA00022723"/>
    </source>
</evidence>
<keyword evidence="2" id="KW-0677">Repeat</keyword>
<evidence type="ECO:0000259" key="7">
    <source>
        <dbReference type="PROSITE" id="PS50157"/>
    </source>
</evidence>
<feature type="domain" description="C2H2-type" evidence="7">
    <location>
        <begin position="52"/>
        <end position="81"/>
    </location>
</feature>
<dbReference type="Pfam" id="PF00096">
    <property type="entry name" value="zf-C2H2"/>
    <property type="match status" value="2"/>
</dbReference>
<evidence type="ECO:0000256" key="6">
    <source>
        <dbReference type="SAM" id="MobiDB-lite"/>
    </source>
</evidence>
<dbReference type="SUPFAM" id="SSF57667">
    <property type="entry name" value="beta-beta-alpha zinc fingers"/>
    <property type="match status" value="1"/>
</dbReference>
<evidence type="ECO:0000256" key="3">
    <source>
        <dbReference type="ARBA" id="ARBA00022771"/>
    </source>
</evidence>
<dbReference type="InterPro" id="IPR013087">
    <property type="entry name" value="Znf_C2H2_type"/>
</dbReference>
<dbReference type="GO" id="GO:0000785">
    <property type="term" value="C:chromatin"/>
    <property type="evidence" value="ECO:0007669"/>
    <property type="project" value="TreeGrafter"/>
</dbReference>
<feature type="compositionally biased region" description="Pro residues" evidence="6">
    <location>
        <begin position="119"/>
        <end position="128"/>
    </location>
</feature>
<keyword evidence="9" id="KW-1185">Reference proteome</keyword>
<dbReference type="GO" id="GO:0008270">
    <property type="term" value="F:zinc ion binding"/>
    <property type="evidence" value="ECO:0007669"/>
    <property type="project" value="UniProtKB-KW"/>
</dbReference>
<dbReference type="EMBL" id="JAWWNJ010000016">
    <property type="protein sequence ID" value="KAK7039825.1"/>
    <property type="molecule type" value="Genomic_DNA"/>
</dbReference>
<dbReference type="Proteomes" id="UP001362999">
    <property type="component" value="Unassembled WGS sequence"/>
</dbReference>
<organism evidence="8 9">
    <name type="scientific">Favolaschia claudopus</name>
    <dbReference type="NCBI Taxonomy" id="2862362"/>
    <lineage>
        <taxon>Eukaryota</taxon>
        <taxon>Fungi</taxon>
        <taxon>Dikarya</taxon>
        <taxon>Basidiomycota</taxon>
        <taxon>Agaricomycotina</taxon>
        <taxon>Agaricomycetes</taxon>
        <taxon>Agaricomycetidae</taxon>
        <taxon>Agaricales</taxon>
        <taxon>Marasmiineae</taxon>
        <taxon>Mycenaceae</taxon>
        <taxon>Favolaschia</taxon>
    </lineage>
</organism>
<keyword evidence="3 5" id="KW-0863">Zinc-finger</keyword>
<feature type="non-terminal residue" evidence="8">
    <location>
        <position position="181"/>
    </location>
</feature>
<dbReference type="PANTHER" id="PTHR14003:SF19">
    <property type="entry name" value="YY2 TRANSCRIPTION FACTOR"/>
    <property type="match status" value="1"/>
</dbReference>